<dbReference type="SUPFAM" id="SSF53474">
    <property type="entry name" value="alpha/beta-Hydrolases"/>
    <property type="match status" value="1"/>
</dbReference>
<evidence type="ECO:0000313" key="4">
    <source>
        <dbReference type="EMBL" id="TDD16760.1"/>
    </source>
</evidence>
<dbReference type="PANTHER" id="PTHR43798">
    <property type="entry name" value="MONOACYLGLYCEROL LIPASE"/>
    <property type="match status" value="1"/>
</dbReference>
<accession>A0A4R4WQ82</accession>
<reference evidence="4 5" key="1">
    <citation type="submission" date="2019-03" db="EMBL/GenBank/DDBJ databases">
        <title>Draft genome sequences of novel Actinobacteria.</title>
        <authorList>
            <person name="Sahin N."/>
            <person name="Ay H."/>
            <person name="Saygin H."/>
        </authorList>
    </citation>
    <scope>NUCLEOTIDE SEQUENCE [LARGE SCALE GENOMIC DNA]</scope>
    <source>
        <strain evidence="4 5">KC712</strain>
    </source>
</reference>
<dbReference type="InterPro" id="IPR000073">
    <property type="entry name" value="AB_hydrolase_1"/>
</dbReference>
<keyword evidence="1 4" id="KW-0378">Hydrolase</keyword>
<sequence length="296" mass="32031">MRRYPGPVLPAFRHGSSRIHGRVRPGGHGAQGEHGRHRAPDAARGPRLGPGRLTIWHAEQGTGEPVVLLHSTAADSGMWDAQWEALSERFRVIKVDFRGYGRSPYRADGPYSDSGDVARLLAALEISRAALVSSSGAGKVALELAAAGLADRLVLLNPISALPPTPDLRAYWDEEERLLEQGDTQGAAELNARTLLGPEASAEAWERLVAMQRHAFEAQLAADPEPEQVEKELSPPAIDVPALVVAGGHDLPYFADSARHLAAELPRARLVELEWAGHLPALERPEEISALLLDYL</sequence>
<feature type="compositionally biased region" description="Basic and acidic residues" evidence="2">
    <location>
        <begin position="31"/>
        <end position="41"/>
    </location>
</feature>
<dbReference type="Gene3D" id="3.40.50.1820">
    <property type="entry name" value="alpha/beta hydrolase"/>
    <property type="match status" value="1"/>
</dbReference>
<dbReference type="GO" id="GO:0016020">
    <property type="term" value="C:membrane"/>
    <property type="evidence" value="ECO:0007669"/>
    <property type="project" value="TreeGrafter"/>
</dbReference>
<evidence type="ECO:0000313" key="5">
    <source>
        <dbReference type="Proteomes" id="UP000294543"/>
    </source>
</evidence>
<gene>
    <name evidence="4" type="ORF">E1294_30250</name>
</gene>
<dbReference type="Proteomes" id="UP000294543">
    <property type="component" value="Unassembled WGS sequence"/>
</dbReference>
<dbReference type="InterPro" id="IPR050266">
    <property type="entry name" value="AB_hydrolase_sf"/>
</dbReference>
<dbReference type="EMBL" id="SMKP01000099">
    <property type="protein sequence ID" value="TDD16760.1"/>
    <property type="molecule type" value="Genomic_DNA"/>
</dbReference>
<organism evidence="4 5">
    <name type="scientific">Nonomuraea diastatica</name>
    <dbReference type="NCBI Taxonomy" id="1848329"/>
    <lineage>
        <taxon>Bacteria</taxon>
        <taxon>Bacillati</taxon>
        <taxon>Actinomycetota</taxon>
        <taxon>Actinomycetes</taxon>
        <taxon>Streptosporangiales</taxon>
        <taxon>Streptosporangiaceae</taxon>
        <taxon>Nonomuraea</taxon>
    </lineage>
</organism>
<keyword evidence="5" id="KW-1185">Reference proteome</keyword>
<dbReference type="InterPro" id="IPR029058">
    <property type="entry name" value="AB_hydrolase_fold"/>
</dbReference>
<protein>
    <submittedName>
        <fullName evidence="4">Alpha/beta fold hydrolase</fullName>
    </submittedName>
</protein>
<evidence type="ECO:0000259" key="3">
    <source>
        <dbReference type="Pfam" id="PF12697"/>
    </source>
</evidence>
<dbReference type="OrthoDB" id="495620at2"/>
<name>A0A4R4WQ82_9ACTN</name>
<feature type="domain" description="AB hydrolase-1" evidence="3">
    <location>
        <begin position="66"/>
        <end position="290"/>
    </location>
</feature>
<dbReference type="Pfam" id="PF12697">
    <property type="entry name" value="Abhydrolase_6"/>
    <property type="match status" value="1"/>
</dbReference>
<comment type="caution">
    <text evidence="4">The sequence shown here is derived from an EMBL/GenBank/DDBJ whole genome shotgun (WGS) entry which is preliminary data.</text>
</comment>
<evidence type="ECO:0000256" key="2">
    <source>
        <dbReference type="SAM" id="MobiDB-lite"/>
    </source>
</evidence>
<evidence type="ECO:0000256" key="1">
    <source>
        <dbReference type="ARBA" id="ARBA00022801"/>
    </source>
</evidence>
<proteinExistence type="predicted"/>
<dbReference type="PANTHER" id="PTHR43798:SF31">
    <property type="entry name" value="AB HYDROLASE SUPERFAMILY PROTEIN YCLE"/>
    <property type="match status" value="1"/>
</dbReference>
<dbReference type="AlphaFoldDB" id="A0A4R4WQ82"/>
<feature type="region of interest" description="Disordered" evidence="2">
    <location>
        <begin position="1"/>
        <end position="47"/>
    </location>
</feature>
<feature type="compositionally biased region" description="Basic residues" evidence="2">
    <location>
        <begin position="15"/>
        <end position="25"/>
    </location>
</feature>
<dbReference type="GO" id="GO:0016787">
    <property type="term" value="F:hydrolase activity"/>
    <property type="evidence" value="ECO:0007669"/>
    <property type="project" value="UniProtKB-KW"/>
</dbReference>